<dbReference type="OrthoDB" id="9789704at2"/>
<dbReference type="NCBIfam" id="TIGR00813">
    <property type="entry name" value="sss"/>
    <property type="match status" value="1"/>
</dbReference>
<evidence type="ECO:0000313" key="15">
    <source>
        <dbReference type="EMBL" id="OAP85520.1"/>
    </source>
</evidence>
<keyword evidence="7 14" id="KW-1133">Transmembrane helix</keyword>
<feature type="transmembrane region" description="Helical" evidence="14">
    <location>
        <begin position="127"/>
        <end position="148"/>
    </location>
</feature>
<feature type="transmembrane region" description="Helical" evidence="14">
    <location>
        <begin position="375"/>
        <end position="395"/>
    </location>
</feature>
<feature type="transmembrane region" description="Helical" evidence="14">
    <location>
        <begin position="281"/>
        <end position="304"/>
    </location>
</feature>
<dbReference type="STRING" id="1823756.A4H34_07910"/>
<keyword evidence="11 14" id="KW-0739">Sodium transport</keyword>
<evidence type="ECO:0000256" key="7">
    <source>
        <dbReference type="ARBA" id="ARBA00022989"/>
    </source>
</evidence>
<feature type="transmembrane region" description="Helical" evidence="14">
    <location>
        <begin position="6"/>
        <end position="26"/>
    </location>
</feature>
<comment type="catalytic activity">
    <reaction evidence="12">
        <text>L-proline(in) + Na(+)(in) = L-proline(out) + Na(+)(out)</text>
        <dbReference type="Rhea" id="RHEA:28967"/>
        <dbReference type="ChEBI" id="CHEBI:29101"/>
        <dbReference type="ChEBI" id="CHEBI:60039"/>
    </reaction>
</comment>
<dbReference type="Proteomes" id="UP000078368">
    <property type="component" value="Unassembled WGS sequence"/>
</dbReference>
<comment type="subcellular location">
    <subcellularLocation>
        <location evidence="1 14">Cell membrane</location>
        <topology evidence="1 14">Multi-pass membrane protein</topology>
    </subcellularLocation>
</comment>
<evidence type="ECO:0000256" key="12">
    <source>
        <dbReference type="ARBA" id="ARBA00033708"/>
    </source>
</evidence>
<dbReference type="Gene3D" id="1.20.1730.10">
    <property type="entry name" value="Sodium/glucose cotransporter"/>
    <property type="match status" value="1"/>
</dbReference>
<evidence type="ECO:0000256" key="10">
    <source>
        <dbReference type="ARBA" id="ARBA00023136"/>
    </source>
</evidence>
<evidence type="ECO:0000256" key="8">
    <source>
        <dbReference type="ARBA" id="ARBA00023053"/>
    </source>
</evidence>
<reference evidence="15 16" key="1">
    <citation type="submission" date="2016-04" db="EMBL/GenBank/DDBJ databases">
        <title>Peptidophaga gingivicola gen. nov., sp. nov., isolated from human subgingival plaque.</title>
        <authorList>
            <person name="Beall C.J."/>
            <person name="Mokrzan E.M."/>
            <person name="Griffen A.L."/>
            <person name="Leys E.J."/>
        </authorList>
    </citation>
    <scope>NUCLEOTIDE SEQUENCE [LARGE SCALE GENOMIC DNA]</scope>
    <source>
        <strain evidence="15 16">BA112</strain>
    </source>
</reference>
<evidence type="ECO:0000256" key="6">
    <source>
        <dbReference type="ARBA" id="ARBA00022847"/>
    </source>
</evidence>
<dbReference type="InterPro" id="IPR050277">
    <property type="entry name" value="Sodium:Solute_Symporter"/>
</dbReference>
<keyword evidence="8 14" id="KW-0915">Sodium</keyword>
<feature type="transmembrane region" description="Helical" evidence="14">
    <location>
        <begin position="192"/>
        <end position="212"/>
    </location>
</feature>
<dbReference type="PANTHER" id="PTHR48086">
    <property type="entry name" value="SODIUM/PROLINE SYMPORTER-RELATED"/>
    <property type="match status" value="1"/>
</dbReference>
<dbReference type="CDD" id="cd11475">
    <property type="entry name" value="SLC5sbd_PutP"/>
    <property type="match status" value="1"/>
</dbReference>
<gene>
    <name evidence="15" type="ORF">A4H34_07910</name>
</gene>
<accession>A0A179B1Z9</accession>
<sequence>MSADTYQLLAILLYFAVMLGIGYYAYRRTANVDGYMLAERQLSPGIAALSANAADMSGWLLMGLPGAIYAAGLIKAWIAIGLTVGAWFNWRFIAPRLRAYSEVADNAITIPSFFAKRLKRNSRQLRILAALVILVFFTFYVSSGMVAAGKFFVSSFGWNYFVGMAVVAVVTLVYTLFGGFLGATLTDVAQGLLMLAALIAVPIVTIFELGGWSEATSRITDVKPEAFNLFSGFSNNGILWIVTAISTSAWGLGYFGQPHIIVRFMALRSPGEAKTARRISLFWMALSASGAIFTALIGIGYFAGDPEIKLGKGESEEVFLVMSRIFFHPFVAGLVLAAVLAAIMSTMSSQMIVCASALVEDLYSLMGRKVSARNLLILSRLSVLGVAIVAALMALDRNSAILQLVEFAWAGFGAAFGPIVILCLYWRKLTPTGALAGLVTGAVTVFVWANVDFLKAKMYEIVPGFLLNLLVAVIVSRLTYTEDPEVDAEFSRMEAAVKEA</sequence>
<evidence type="ECO:0000256" key="2">
    <source>
        <dbReference type="ARBA" id="ARBA00006434"/>
    </source>
</evidence>
<keyword evidence="16" id="KW-1185">Reference proteome</keyword>
<evidence type="ECO:0000256" key="3">
    <source>
        <dbReference type="ARBA" id="ARBA00022448"/>
    </source>
</evidence>
<evidence type="ECO:0000256" key="5">
    <source>
        <dbReference type="ARBA" id="ARBA00022692"/>
    </source>
</evidence>
<evidence type="ECO:0000256" key="13">
    <source>
        <dbReference type="RuleBase" id="RU362091"/>
    </source>
</evidence>
<dbReference type="InterPro" id="IPR038377">
    <property type="entry name" value="Na/Glc_symporter_sf"/>
</dbReference>
<evidence type="ECO:0000256" key="11">
    <source>
        <dbReference type="ARBA" id="ARBA00023201"/>
    </source>
</evidence>
<feature type="transmembrane region" description="Helical" evidence="14">
    <location>
        <begin position="407"/>
        <end position="426"/>
    </location>
</feature>
<dbReference type="PANTHER" id="PTHR48086:SF3">
    <property type="entry name" value="SODIUM_PROLINE SYMPORTER"/>
    <property type="match status" value="1"/>
</dbReference>
<dbReference type="EMBL" id="LVZK01000002">
    <property type="protein sequence ID" value="OAP85520.1"/>
    <property type="molecule type" value="Genomic_DNA"/>
</dbReference>
<dbReference type="GO" id="GO:0005298">
    <property type="term" value="F:proline:sodium symporter activity"/>
    <property type="evidence" value="ECO:0007669"/>
    <property type="project" value="UniProtKB-UniRule"/>
</dbReference>
<dbReference type="GO" id="GO:0015193">
    <property type="term" value="F:L-proline transmembrane transporter activity"/>
    <property type="evidence" value="ECO:0007669"/>
    <property type="project" value="TreeGrafter"/>
</dbReference>
<keyword evidence="14" id="KW-0029">Amino-acid transport</keyword>
<evidence type="ECO:0000256" key="4">
    <source>
        <dbReference type="ARBA" id="ARBA00022475"/>
    </source>
</evidence>
<comment type="caution">
    <text evidence="15">The sequence shown here is derived from an EMBL/GenBank/DDBJ whole genome shotgun (WGS) entry which is preliminary data.</text>
</comment>
<feature type="transmembrane region" description="Helical" evidence="14">
    <location>
        <begin position="433"/>
        <end position="449"/>
    </location>
</feature>
<name>A0A179B1Z9_9ACTO</name>
<feature type="transmembrane region" description="Helical" evidence="14">
    <location>
        <begin position="238"/>
        <end position="260"/>
    </location>
</feature>
<keyword evidence="5 14" id="KW-0812">Transmembrane</keyword>
<dbReference type="InterPro" id="IPR001734">
    <property type="entry name" value="Na/solute_symporter"/>
</dbReference>
<feature type="transmembrane region" description="Helical" evidence="14">
    <location>
        <begin position="324"/>
        <end position="343"/>
    </location>
</feature>
<feature type="transmembrane region" description="Helical" evidence="14">
    <location>
        <begin position="160"/>
        <end position="185"/>
    </location>
</feature>
<dbReference type="NCBIfam" id="TIGR02121">
    <property type="entry name" value="Na_Pro_sym"/>
    <property type="match status" value="1"/>
</dbReference>
<keyword evidence="3 14" id="KW-0813">Transport</keyword>
<keyword evidence="4 14" id="KW-1003">Cell membrane</keyword>
<dbReference type="GO" id="GO:0015824">
    <property type="term" value="P:proline transport"/>
    <property type="evidence" value="ECO:0007669"/>
    <property type="project" value="UniProtKB-UniRule"/>
</dbReference>
<dbReference type="RefSeq" id="WP_064231741.1">
    <property type="nucleotide sequence ID" value="NZ_LVZK01000002.1"/>
</dbReference>
<evidence type="ECO:0000256" key="1">
    <source>
        <dbReference type="ARBA" id="ARBA00004651"/>
    </source>
</evidence>
<organism evidence="15 16">
    <name type="scientific">Peptidiphaga gingivicola</name>
    <dbReference type="NCBI Taxonomy" id="2741497"/>
    <lineage>
        <taxon>Bacteria</taxon>
        <taxon>Bacillati</taxon>
        <taxon>Actinomycetota</taxon>
        <taxon>Actinomycetes</taxon>
        <taxon>Actinomycetales</taxon>
        <taxon>Actinomycetaceae</taxon>
        <taxon>Peptidiphaga</taxon>
    </lineage>
</organism>
<feature type="transmembrane region" description="Helical" evidence="14">
    <location>
        <begin position="461"/>
        <end position="480"/>
    </location>
</feature>
<dbReference type="Pfam" id="PF00474">
    <property type="entry name" value="SSF"/>
    <property type="match status" value="1"/>
</dbReference>
<dbReference type="GO" id="GO:0031402">
    <property type="term" value="F:sodium ion binding"/>
    <property type="evidence" value="ECO:0007669"/>
    <property type="project" value="UniProtKB-UniRule"/>
</dbReference>
<evidence type="ECO:0000256" key="9">
    <source>
        <dbReference type="ARBA" id="ARBA00023065"/>
    </source>
</evidence>
<dbReference type="GO" id="GO:0005886">
    <property type="term" value="C:plasma membrane"/>
    <property type="evidence" value="ECO:0007669"/>
    <property type="project" value="UniProtKB-SubCell"/>
</dbReference>
<protein>
    <recommendedName>
        <fullName evidence="14">Sodium/proline symporter</fullName>
    </recommendedName>
    <alternativeName>
        <fullName evidence="14">Proline permease</fullName>
    </alternativeName>
</protein>
<comment type="similarity">
    <text evidence="2 13">Belongs to the sodium:solute symporter (SSF) (TC 2.A.21) family.</text>
</comment>
<dbReference type="AlphaFoldDB" id="A0A179B1Z9"/>
<keyword evidence="6 14" id="KW-0769">Symport</keyword>
<dbReference type="PROSITE" id="PS50283">
    <property type="entry name" value="NA_SOLUT_SYMP_3"/>
    <property type="match status" value="1"/>
</dbReference>
<keyword evidence="9 14" id="KW-0406">Ion transport</keyword>
<evidence type="ECO:0000256" key="14">
    <source>
        <dbReference type="RuleBase" id="RU366012"/>
    </source>
</evidence>
<dbReference type="InterPro" id="IPR011851">
    <property type="entry name" value="Na/Pro_symporter"/>
</dbReference>
<feature type="transmembrane region" description="Helical" evidence="14">
    <location>
        <begin position="68"/>
        <end position="88"/>
    </location>
</feature>
<keyword evidence="10 14" id="KW-0472">Membrane</keyword>
<comment type="function">
    <text evidence="14">Catalyzes the sodium-dependent uptake of extracellular L-proline.</text>
</comment>
<proteinExistence type="inferred from homology"/>
<evidence type="ECO:0000313" key="16">
    <source>
        <dbReference type="Proteomes" id="UP000078368"/>
    </source>
</evidence>